<proteinExistence type="predicted"/>
<feature type="transmembrane region" description="Helical" evidence="1">
    <location>
        <begin position="79"/>
        <end position="98"/>
    </location>
</feature>
<protein>
    <recommendedName>
        <fullName evidence="4">DUF2752 domain-containing protein</fullName>
    </recommendedName>
</protein>
<accession>A0A518IZ79</accession>
<feature type="transmembrane region" description="Helical" evidence="1">
    <location>
        <begin position="110"/>
        <end position="128"/>
    </location>
</feature>
<gene>
    <name evidence="2" type="ORF">Mal33_44090</name>
</gene>
<dbReference type="EMBL" id="CP036318">
    <property type="protein sequence ID" value="QDV58391.1"/>
    <property type="molecule type" value="Genomic_DNA"/>
</dbReference>
<dbReference type="InterPro" id="IPR021215">
    <property type="entry name" value="DUF2752"/>
</dbReference>
<evidence type="ECO:0000313" key="3">
    <source>
        <dbReference type="Proteomes" id="UP000316770"/>
    </source>
</evidence>
<evidence type="ECO:0000313" key="2">
    <source>
        <dbReference type="EMBL" id="QDV58391.1"/>
    </source>
</evidence>
<dbReference type="RefSeq" id="WP_145288707.1">
    <property type="nucleotide sequence ID" value="NZ_CP036318.1"/>
</dbReference>
<keyword evidence="1" id="KW-0472">Membrane</keyword>
<keyword evidence="1" id="KW-0812">Transmembrane</keyword>
<dbReference type="Pfam" id="PF10825">
    <property type="entry name" value="DUF2752"/>
    <property type="match status" value="1"/>
</dbReference>
<feature type="transmembrane region" description="Helical" evidence="1">
    <location>
        <begin position="20"/>
        <end position="38"/>
    </location>
</feature>
<evidence type="ECO:0000256" key="1">
    <source>
        <dbReference type="SAM" id="Phobius"/>
    </source>
</evidence>
<dbReference type="Proteomes" id="UP000316770">
    <property type="component" value="Chromosome"/>
</dbReference>
<dbReference type="AlphaFoldDB" id="A0A518IZ79"/>
<organism evidence="2 3">
    <name type="scientific">Rosistilla oblonga</name>
    <dbReference type="NCBI Taxonomy" id="2527990"/>
    <lineage>
        <taxon>Bacteria</taxon>
        <taxon>Pseudomonadati</taxon>
        <taxon>Planctomycetota</taxon>
        <taxon>Planctomycetia</taxon>
        <taxon>Pirellulales</taxon>
        <taxon>Pirellulaceae</taxon>
        <taxon>Rosistilla</taxon>
    </lineage>
</organism>
<reference evidence="2 3" key="1">
    <citation type="submission" date="2019-02" db="EMBL/GenBank/DDBJ databases">
        <title>Deep-cultivation of Planctomycetes and their phenomic and genomic characterization uncovers novel biology.</title>
        <authorList>
            <person name="Wiegand S."/>
            <person name="Jogler M."/>
            <person name="Boedeker C."/>
            <person name="Pinto D."/>
            <person name="Vollmers J."/>
            <person name="Rivas-Marin E."/>
            <person name="Kohn T."/>
            <person name="Peeters S.H."/>
            <person name="Heuer A."/>
            <person name="Rast P."/>
            <person name="Oberbeckmann S."/>
            <person name="Bunk B."/>
            <person name="Jeske O."/>
            <person name="Meyerdierks A."/>
            <person name="Storesund J.E."/>
            <person name="Kallscheuer N."/>
            <person name="Luecker S."/>
            <person name="Lage O.M."/>
            <person name="Pohl T."/>
            <person name="Merkel B.J."/>
            <person name="Hornburger P."/>
            <person name="Mueller R.-W."/>
            <person name="Bruemmer F."/>
            <person name="Labrenz M."/>
            <person name="Spormann A.M."/>
            <person name="Op den Camp H."/>
            <person name="Overmann J."/>
            <person name="Amann R."/>
            <person name="Jetten M.S.M."/>
            <person name="Mascher T."/>
            <person name="Medema M.H."/>
            <person name="Devos D.P."/>
            <person name="Kaster A.-K."/>
            <person name="Ovreas L."/>
            <person name="Rohde M."/>
            <person name="Galperin M.Y."/>
            <person name="Jogler C."/>
        </authorList>
    </citation>
    <scope>NUCLEOTIDE SEQUENCE [LARGE SCALE GENOMIC DNA]</scope>
    <source>
        <strain evidence="2 3">Mal33</strain>
    </source>
</reference>
<keyword evidence="3" id="KW-1185">Reference proteome</keyword>
<keyword evidence="1" id="KW-1133">Transmembrane helix</keyword>
<sequence>MASPIQRSPVPADRRLRIGLAIAAVATIAASAVVLHRFEPNANSWYPKCPLHEMTGLHCPGCGTTRAAREILHGDLATAVQLNPLTVIGGPIFLMMLWRNRRRRQAGKPTKPLLGWAFLVLLILYFVARNVPSPTRSWFAPPSPQPTIAEPTTPR</sequence>
<name>A0A518IZ79_9BACT</name>
<evidence type="ECO:0008006" key="4">
    <source>
        <dbReference type="Google" id="ProtNLM"/>
    </source>
</evidence>